<organism evidence="2 3">
    <name type="scientific">Lacticaseibacillus sharpeae JCM 1186 = DSM 20505</name>
    <dbReference type="NCBI Taxonomy" id="1291052"/>
    <lineage>
        <taxon>Bacteria</taxon>
        <taxon>Bacillati</taxon>
        <taxon>Bacillota</taxon>
        <taxon>Bacilli</taxon>
        <taxon>Lactobacillales</taxon>
        <taxon>Lactobacillaceae</taxon>
        <taxon>Lacticaseibacillus</taxon>
    </lineage>
</organism>
<proteinExistence type="predicted"/>
<name>A0A0R1ZWZ1_9LACO</name>
<dbReference type="PATRIC" id="fig|1291052.5.peg.1333"/>
<keyword evidence="1" id="KW-0812">Transmembrane</keyword>
<sequence>MLIYHFLRNNLASEEAFLQKQAARGRMLTRIRGARYKFVNRTVRGDEHFQAYLRLTKDRYDAVDQADQVVTVQLSRELYYNVLYTKGNRVPRLQSNPEAEEQFHVYMLDHGARQEWKGGIGLFMGLMLFTVQAALAHSGGFMGTLPIRALFVAGSIALVAASLWGLFIGLRNSITSVHPDKKPAPLKTKRV</sequence>
<accession>A0A0R1ZWZ1</accession>
<dbReference type="EMBL" id="AYYO01000022">
    <property type="protein sequence ID" value="KRM55420.1"/>
    <property type="molecule type" value="Genomic_DNA"/>
</dbReference>
<feature type="transmembrane region" description="Helical" evidence="1">
    <location>
        <begin position="147"/>
        <end position="170"/>
    </location>
</feature>
<dbReference type="Proteomes" id="UP000051679">
    <property type="component" value="Unassembled WGS sequence"/>
</dbReference>
<dbReference type="RefSeq" id="WP_054678337.1">
    <property type="nucleotide sequence ID" value="NZ_AYYO01000022.1"/>
</dbReference>
<gene>
    <name evidence="2" type="ORF">FC18_GL001315</name>
</gene>
<evidence type="ECO:0000256" key="1">
    <source>
        <dbReference type="SAM" id="Phobius"/>
    </source>
</evidence>
<keyword evidence="1" id="KW-0472">Membrane</keyword>
<evidence type="ECO:0000313" key="2">
    <source>
        <dbReference type="EMBL" id="KRM55420.1"/>
    </source>
</evidence>
<reference evidence="2 3" key="1">
    <citation type="journal article" date="2015" name="Genome Announc.">
        <title>Expanding the biotechnology potential of lactobacilli through comparative genomics of 213 strains and associated genera.</title>
        <authorList>
            <person name="Sun Z."/>
            <person name="Harris H.M."/>
            <person name="McCann A."/>
            <person name="Guo C."/>
            <person name="Argimon S."/>
            <person name="Zhang W."/>
            <person name="Yang X."/>
            <person name="Jeffery I.B."/>
            <person name="Cooney J.C."/>
            <person name="Kagawa T.F."/>
            <person name="Liu W."/>
            <person name="Song Y."/>
            <person name="Salvetti E."/>
            <person name="Wrobel A."/>
            <person name="Rasinkangas P."/>
            <person name="Parkhill J."/>
            <person name="Rea M.C."/>
            <person name="O'Sullivan O."/>
            <person name="Ritari J."/>
            <person name="Douillard F.P."/>
            <person name="Paul Ross R."/>
            <person name="Yang R."/>
            <person name="Briner A.E."/>
            <person name="Felis G.E."/>
            <person name="de Vos W.M."/>
            <person name="Barrangou R."/>
            <person name="Klaenhammer T.R."/>
            <person name="Caufield P.W."/>
            <person name="Cui Y."/>
            <person name="Zhang H."/>
            <person name="O'Toole P.W."/>
        </authorList>
    </citation>
    <scope>NUCLEOTIDE SEQUENCE [LARGE SCALE GENOMIC DNA]</scope>
    <source>
        <strain evidence="2 3">DSM 20505</strain>
    </source>
</reference>
<protein>
    <submittedName>
        <fullName evidence="2">Uncharacterized protein</fullName>
    </submittedName>
</protein>
<evidence type="ECO:0000313" key="3">
    <source>
        <dbReference type="Proteomes" id="UP000051679"/>
    </source>
</evidence>
<dbReference type="OrthoDB" id="2311640at2"/>
<keyword evidence="1" id="KW-1133">Transmembrane helix</keyword>
<keyword evidence="3" id="KW-1185">Reference proteome</keyword>
<dbReference type="STRING" id="1291052.FC18_GL001315"/>
<dbReference type="AlphaFoldDB" id="A0A0R1ZWZ1"/>
<feature type="transmembrane region" description="Helical" evidence="1">
    <location>
        <begin position="116"/>
        <end position="135"/>
    </location>
</feature>
<comment type="caution">
    <text evidence="2">The sequence shown here is derived from an EMBL/GenBank/DDBJ whole genome shotgun (WGS) entry which is preliminary data.</text>
</comment>